<reference evidence="2" key="2">
    <citation type="submission" date="2023-11" db="EMBL/GenBank/DDBJ databases">
        <title>MicrobeMod: A computational toolkit for identifying prokaryotic methylation and restriction-modification with nanopore sequencing.</title>
        <authorList>
            <person name="Crits-Christoph A."/>
            <person name="Kang S.C."/>
            <person name="Lee H."/>
            <person name="Ostrov N."/>
        </authorList>
    </citation>
    <scope>NUCLEOTIDE SEQUENCE</scope>
    <source>
        <strain evidence="2">ATCC 51242</strain>
    </source>
</reference>
<dbReference type="HOGENOM" id="CLU_2652220_0_0_11"/>
<evidence type="ECO:0000313" key="1">
    <source>
        <dbReference type="EMBL" id="AHY48382.1"/>
    </source>
</evidence>
<geneLocation type="plasmid" evidence="1">
    <name>2</name>
</geneLocation>
<accession>A0A023X7H2</accession>
<dbReference type="EMBL" id="JAWXXX010000003">
    <property type="protein sequence ID" value="MDX5895518.1"/>
    <property type="molecule type" value="Genomic_DNA"/>
</dbReference>
<dbReference type="EMBL" id="CP007516">
    <property type="protein sequence ID" value="AHY48382.1"/>
    <property type="molecule type" value="Genomic_DNA"/>
</dbReference>
<proteinExistence type="predicted"/>
<reference evidence="1 3" key="1">
    <citation type="submission" date="2014-03" db="EMBL/GenBank/DDBJ databases">
        <title>Complete genome sequence of the Radio-Resistant Rubrobacter radiotolerans RSPS-4.</title>
        <authorList>
            <person name="Egas C.C."/>
            <person name="Barroso C.C."/>
            <person name="Froufe H.J.C."/>
            <person name="Pacheco J.J."/>
            <person name="Albuquerque L.L."/>
            <person name="da Costa M.M.S."/>
        </authorList>
    </citation>
    <scope>NUCLEOTIDE SEQUENCE [LARGE SCALE GENOMIC DNA]</scope>
    <source>
        <strain evidence="1 3">RSPS-4</strain>
        <plasmid evidence="1 3">2</plasmid>
    </source>
</reference>
<keyword evidence="1" id="KW-0614">Plasmid</keyword>
<protein>
    <submittedName>
        <fullName evidence="1">Uncharacterized protein</fullName>
    </submittedName>
</protein>
<evidence type="ECO:0000313" key="3">
    <source>
        <dbReference type="Proteomes" id="UP000025229"/>
    </source>
</evidence>
<organism evidence="1 3">
    <name type="scientific">Rubrobacter radiotolerans</name>
    <name type="common">Arthrobacter radiotolerans</name>
    <dbReference type="NCBI Taxonomy" id="42256"/>
    <lineage>
        <taxon>Bacteria</taxon>
        <taxon>Bacillati</taxon>
        <taxon>Actinomycetota</taxon>
        <taxon>Rubrobacteria</taxon>
        <taxon>Rubrobacterales</taxon>
        <taxon>Rubrobacteraceae</taxon>
        <taxon>Rubrobacter</taxon>
    </lineage>
</organism>
<dbReference type="Proteomes" id="UP001281130">
    <property type="component" value="Unassembled WGS sequence"/>
</dbReference>
<keyword evidence="3" id="KW-1185">Reference proteome</keyword>
<sequence>MQKQATSARSGEAVRLVTFEAPTLGELREDVDRWISSEADVQPISFSHAVMERVGGNPMGAGKVPVYTGTLLVKAL</sequence>
<dbReference type="RefSeq" id="WP_041339207.1">
    <property type="nucleotide sequence ID" value="NZ_CP007516.1"/>
</dbReference>
<dbReference type="KEGG" id="rrd:RradSPS_3099"/>
<dbReference type="AlphaFoldDB" id="A0A023X7H2"/>
<dbReference type="Proteomes" id="UP000025229">
    <property type="component" value="Plasmid 2"/>
</dbReference>
<name>A0A023X7H2_RUBRA</name>
<evidence type="ECO:0000313" key="2">
    <source>
        <dbReference type="EMBL" id="MDX5895518.1"/>
    </source>
</evidence>
<gene>
    <name evidence="1" type="ORF">RradSPS_3099</name>
    <name evidence="2" type="ORF">SIL72_15930</name>
</gene>